<feature type="domain" description="Tyr recombinase" evidence="5">
    <location>
        <begin position="202"/>
        <end position="379"/>
    </location>
</feature>
<comment type="similarity">
    <text evidence="1">Belongs to the 'phage' integrase family.</text>
</comment>
<evidence type="ECO:0000256" key="4">
    <source>
        <dbReference type="ARBA" id="ARBA00023172"/>
    </source>
</evidence>
<dbReference type="InterPro" id="IPR053876">
    <property type="entry name" value="Phage_int_M"/>
</dbReference>
<evidence type="ECO:0000259" key="5">
    <source>
        <dbReference type="PROSITE" id="PS51898"/>
    </source>
</evidence>
<dbReference type="Gene3D" id="1.10.150.130">
    <property type="match status" value="1"/>
</dbReference>
<dbReference type="InterPro" id="IPR038488">
    <property type="entry name" value="Integrase_DNA-bd_sf"/>
</dbReference>
<proteinExistence type="inferred from homology"/>
<dbReference type="Gene3D" id="1.10.443.10">
    <property type="entry name" value="Intergrase catalytic core"/>
    <property type="match status" value="1"/>
</dbReference>
<dbReference type="Pfam" id="PF22022">
    <property type="entry name" value="Phage_int_M"/>
    <property type="match status" value="1"/>
</dbReference>
<dbReference type="Gene3D" id="3.30.160.390">
    <property type="entry name" value="Integrase, DNA-binding domain"/>
    <property type="match status" value="1"/>
</dbReference>
<evidence type="ECO:0000313" key="6">
    <source>
        <dbReference type="EMBL" id="KMU49830.1"/>
    </source>
</evidence>
<dbReference type="InterPro" id="IPR010998">
    <property type="entry name" value="Integrase_recombinase_N"/>
</dbReference>
<dbReference type="GO" id="GO:0015074">
    <property type="term" value="P:DNA integration"/>
    <property type="evidence" value="ECO:0007669"/>
    <property type="project" value="UniProtKB-KW"/>
</dbReference>
<accession>A0A656VDG3</accession>
<dbReference type="InterPro" id="IPR050808">
    <property type="entry name" value="Phage_Integrase"/>
</dbReference>
<reference evidence="6 7" key="1">
    <citation type="submission" date="2015-06" db="EMBL/GenBank/DDBJ databases">
        <title>Draft Genome of Serratia marcescens Strain AH0650_Sm1.</title>
        <authorList>
            <person name="Wan Y."/>
            <person name="Gorrie C."/>
            <person name="Holt K."/>
        </authorList>
    </citation>
    <scope>NUCLEOTIDE SEQUENCE [LARGE SCALE GENOMIC DNA]</scope>
    <source>
        <strain evidence="6 7">AH0650_Sm1</strain>
    </source>
</reference>
<dbReference type="GO" id="GO:0003677">
    <property type="term" value="F:DNA binding"/>
    <property type="evidence" value="ECO:0007669"/>
    <property type="project" value="UniProtKB-KW"/>
</dbReference>
<evidence type="ECO:0000256" key="3">
    <source>
        <dbReference type="ARBA" id="ARBA00023125"/>
    </source>
</evidence>
<dbReference type="Pfam" id="PF13356">
    <property type="entry name" value="Arm-DNA-bind_3"/>
    <property type="match status" value="1"/>
</dbReference>
<gene>
    <name evidence="6" type="primary">intS</name>
    <name evidence="6" type="ORF">AB868_04739</name>
</gene>
<dbReference type="PANTHER" id="PTHR30629">
    <property type="entry name" value="PROPHAGE INTEGRASE"/>
    <property type="match status" value="1"/>
</dbReference>
<organism evidence="6 7">
    <name type="scientific">Serratia marcescens</name>
    <dbReference type="NCBI Taxonomy" id="615"/>
    <lineage>
        <taxon>Bacteria</taxon>
        <taxon>Pseudomonadati</taxon>
        <taxon>Pseudomonadota</taxon>
        <taxon>Gammaproteobacteria</taxon>
        <taxon>Enterobacterales</taxon>
        <taxon>Yersiniaceae</taxon>
        <taxon>Serratia</taxon>
    </lineage>
</organism>
<dbReference type="RefSeq" id="WP_049296329.1">
    <property type="nucleotide sequence ID" value="NZ_JBAJVN010000023.1"/>
</dbReference>
<evidence type="ECO:0000256" key="1">
    <source>
        <dbReference type="ARBA" id="ARBA00008857"/>
    </source>
</evidence>
<keyword evidence="2" id="KW-0229">DNA integration</keyword>
<keyword evidence="3" id="KW-0238">DNA-binding</keyword>
<dbReference type="GO" id="GO:0006310">
    <property type="term" value="P:DNA recombination"/>
    <property type="evidence" value="ECO:0007669"/>
    <property type="project" value="UniProtKB-KW"/>
</dbReference>
<dbReference type="InterPro" id="IPR011010">
    <property type="entry name" value="DNA_brk_join_enz"/>
</dbReference>
<sequence>MLLTDIQIRRSKPQEKPYTLNDGQGLSLLINTDGSKGWRFRYRYAGKAKLMSFGTYPLVTLADAREKRGEARKQVANGIDPVAEKKAQKLAQKLSVENSFEAISREWHTNKADRWTLAYREEIMRTFEQDVFPYIGQRPIAEIKPLELLEVLRRIEKRGALEKTRKVRQRCGEVFRYAIITGRAEYNPAPDLASALAVPKQKHHPFLLAEELSYFVKDLEGYTGSIITKNAAKIVMLTGVRTQEMRFATWEEIDLERAIWEIPAERMKMRRPHIVPLSNQVVELFKQLQPITGHYPYIFIGRNNRRKPISKESVNQVIELLGYKGRATGHGFRHTMSTILHEQGFESAWIEMQLAHVDKNGIRGTYNHAQYLEKRRNMLQWYSDKVLVYKGEN</sequence>
<evidence type="ECO:0000256" key="2">
    <source>
        <dbReference type="ARBA" id="ARBA00022908"/>
    </source>
</evidence>
<name>A0A656VDG3_SERMA</name>
<dbReference type="SUPFAM" id="SSF56349">
    <property type="entry name" value="DNA breaking-rejoining enzymes"/>
    <property type="match status" value="1"/>
</dbReference>
<dbReference type="InterPro" id="IPR002104">
    <property type="entry name" value="Integrase_catalytic"/>
</dbReference>
<dbReference type="Pfam" id="PF00589">
    <property type="entry name" value="Phage_integrase"/>
    <property type="match status" value="1"/>
</dbReference>
<dbReference type="PROSITE" id="PS51898">
    <property type="entry name" value="TYR_RECOMBINASE"/>
    <property type="match status" value="1"/>
</dbReference>
<dbReference type="CDD" id="cd00801">
    <property type="entry name" value="INT_P4_C"/>
    <property type="match status" value="1"/>
</dbReference>
<comment type="caution">
    <text evidence="6">The sequence shown here is derived from an EMBL/GenBank/DDBJ whole genome shotgun (WGS) entry which is preliminary data.</text>
</comment>
<evidence type="ECO:0000313" key="7">
    <source>
        <dbReference type="Proteomes" id="UP000037482"/>
    </source>
</evidence>
<dbReference type="InterPro" id="IPR025166">
    <property type="entry name" value="Integrase_DNA_bind_dom"/>
</dbReference>
<protein>
    <submittedName>
        <fullName evidence="6">Putative prophage CPS-53 integrase</fullName>
    </submittedName>
</protein>
<dbReference type="Proteomes" id="UP000037482">
    <property type="component" value="Unassembled WGS sequence"/>
</dbReference>
<dbReference type="PANTHER" id="PTHR30629:SF2">
    <property type="entry name" value="PROPHAGE INTEGRASE INTS-RELATED"/>
    <property type="match status" value="1"/>
</dbReference>
<dbReference type="EMBL" id="LFJS01000019">
    <property type="protein sequence ID" value="KMU49830.1"/>
    <property type="molecule type" value="Genomic_DNA"/>
</dbReference>
<keyword evidence="4" id="KW-0233">DNA recombination</keyword>
<dbReference type="InterPro" id="IPR013762">
    <property type="entry name" value="Integrase-like_cat_sf"/>
</dbReference>
<dbReference type="AlphaFoldDB" id="A0A656VDG3"/>